<comment type="cofactor">
    <cofactor evidence="1">
        <name>FAD</name>
        <dbReference type="ChEBI" id="CHEBI:57692"/>
    </cofactor>
</comment>
<keyword evidence="3" id="KW-0274">FAD</keyword>
<evidence type="ECO:0000313" key="7">
    <source>
        <dbReference type="EMBL" id="GII55243.1"/>
    </source>
</evidence>
<feature type="domain" description="Reductase C-terminal" evidence="6">
    <location>
        <begin position="319"/>
        <end position="411"/>
    </location>
</feature>
<proteinExistence type="predicted"/>
<accession>A0A8J3V0K3</accession>
<evidence type="ECO:0000256" key="2">
    <source>
        <dbReference type="ARBA" id="ARBA00022630"/>
    </source>
</evidence>
<dbReference type="InterPro" id="IPR050446">
    <property type="entry name" value="FAD-oxidoreductase/Apoptosis"/>
</dbReference>
<gene>
    <name evidence="7" type="ORF">Pth03_36320</name>
</gene>
<evidence type="ECO:0000256" key="1">
    <source>
        <dbReference type="ARBA" id="ARBA00001974"/>
    </source>
</evidence>
<evidence type="ECO:0000259" key="6">
    <source>
        <dbReference type="Pfam" id="PF14759"/>
    </source>
</evidence>
<dbReference type="SUPFAM" id="SSF51905">
    <property type="entry name" value="FAD/NAD(P)-binding domain"/>
    <property type="match status" value="2"/>
</dbReference>
<dbReference type="PRINTS" id="PR00368">
    <property type="entry name" value="FADPNR"/>
</dbReference>
<dbReference type="Pfam" id="PF14759">
    <property type="entry name" value="Reductase_C"/>
    <property type="match status" value="1"/>
</dbReference>
<evidence type="ECO:0000256" key="4">
    <source>
        <dbReference type="ARBA" id="ARBA00023002"/>
    </source>
</evidence>
<sequence>MPTFVIIGGGLAGGKAAQTLREEGFTGEVVLIAAERERPYERPPLSKGYLLGKTELGEVYVHDAGWYAAHDVTLRTGVTATGVDLKERTVALDTGERQPYDKLLVATGAAPRPLDVPGARLGGVHYLRTIADSQALRETFSQGGNVVVVGAGWIGLETAAAARTAGCAVTVVAPGPAPLHRAVGPEVGEIFAALHRAHGVEFRLGDSVRELRGTSRVSEVVTSGGEALPADAVVVGIGAAPNVEIARAAGLEVADGIVVDASLRTSDPHVYAAGDVAEAANPLLGRGIRVEHWANALNGGPAAARAMLGQDVVYDRVPYFFTDQYDLGMEFSGDVTGHDRVVYRGDPAIHAGAALEFLAFWVKDGRVIAGMNVNVWDVTGDIQALVRAGHTGRAVDLDRLADPKVPLTELL</sequence>
<dbReference type="Proteomes" id="UP000605992">
    <property type="component" value="Unassembled WGS sequence"/>
</dbReference>
<name>A0A8J3V0K3_9ACTN</name>
<dbReference type="GO" id="GO:0005737">
    <property type="term" value="C:cytoplasm"/>
    <property type="evidence" value="ECO:0007669"/>
    <property type="project" value="TreeGrafter"/>
</dbReference>
<dbReference type="PANTHER" id="PTHR43557:SF2">
    <property type="entry name" value="RIESKE DOMAIN-CONTAINING PROTEIN-RELATED"/>
    <property type="match status" value="1"/>
</dbReference>
<reference evidence="7" key="1">
    <citation type="submission" date="2021-01" db="EMBL/GenBank/DDBJ databases">
        <title>Whole genome shotgun sequence of Planotetraspora thailandica NBRC 104271.</title>
        <authorList>
            <person name="Komaki H."/>
            <person name="Tamura T."/>
        </authorList>
    </citation>
    <scope>NUCLEOTIDE SEQUENCE</scope>
    <source>
        <strain evidence="7">NBRC 104271</strain>
    </source>
</reference>
<keyword evidence="8" id="KW-1185">Reference proteome</keyword>
<dbReference type="SUPFAM" id="SSF55424">
    <property type="entry name" value="FAD/NAD-linked reductases, dimerisation (C-terminal) domain"/>
    <property type="match status" value="1"/>
</dbReference>
<evidence type="ECO:0000259" key="5">
    <source>
        <dbReference type="Pfam" id="PF07992"/>
    </source>
</evidence>
<protein>
    <submittedName>
        <fullName evidence="7">Ferredoxin</fullName>
    </submittedName>
</protein>
<dbReference type="GO" id="GO:0016651">
    <property type="term" value="F:oxidoreductase activity, acting on NAD(P)H"/>
    <property type="evidence" value="ECO:0007669"/>
    <property type="project" value="TreeGrafter"/>
</dbReference>
<dbReference type="PRINTS" id="PR00411">
    <property type="entry name" value="PNDRDTASEI"/>
</dbReference>
<dbReference type="AlphaFoldDB" id="A0A8J3V0K3"/>
<keyword evidence="4" id="KW-0560">Oxidoreductase</keyword>
<dbReference type="RefSeq" id="WP_203945452.1">
    <property type="nucleotide sequence ID" value="NZ_BOOR01000025.1"/>
</dbReference>
<dbReference type="EMBL" id="BOOR01000025">
    <property type="protein sequence ID" value="GII55243.1"/>
    <property type="molecule type" value="Genomic_DNA"/>
</dbReference>
<dbReference type="Gene3D" id="3.50.50.60">
    <property type="entry name" value="FAD/NAD(P)-binding domain"/>
    <property type="match status" value="2"/>
</dbReference>
<dbReference type="Gene3D" id="3.30.390.30">
    <property type="match status" value="1"/>
</dbReference>
<dbReference type="InterPro" id="IPR023753">
    <property type="entry name" value="FAD/NAD-binding_dom"/>
</dbReference>
<keyword evidence="2" id="KW-0285">Flavoprotein</keyword>
<dbReference type="Pfam" id="PF07992">
    <property type="entry name" value="Pyr_redox_2"/>
    <property type="match status" value="1"/>
</dbReference>
<dbReference type="PANTHER" id="PTHR43557">
    <property type="entry name" value="APOPTOSIS-INDUCING FACTOR 1"/>
    <property type="match status" value="1"/>
</dbReference>
<evidence type="ECO:0000313" key="8">
    <source>
        <dbReference type="Proteomes" id="UP000605992"/>
    </source>
</evidence>
<organism evidence="7 8">
    <name type="scientific">Planotetraspora thailandica</name>
    <dbReference type="NCBI Taxonomy" id="487172"/>
    <lineage>
        <taxon>Bacteria</taxon>
        <taxon>Bacillati</taxon>
        <taxon>Actinomycetota</taxon>
        <taxon>Actinomycetes</taxon>
        <taxon>Streptosporangiales</taxon>
        <taxon>Streptosporangiaceae</taxon>
        <taxon>Planotetraspora</taxon>
    </lineage>
</organism>
<dbReference type="InterPro" id="IPR028202">
    <property type="entry name" value="Reductase_C"/>
</dbReference>
<dbReference type="InterPro" id="IPR016156">
    <property type="entry name" value="FAD/NAD-linked_Rdtase_dimer_sf"/>
</dbReference>
<dbReference type="InterPro" id="IPR036188">
    <property type="entry name" value="FAD/NAD-bd_sf"/>
</dbReference>
<feature type="domain" description="FAD/NAD(P)-binding" evidence="5">
    <location>
        <begin position="4"/>
        <end position="298"/>
    </location>
</feature>
<evidence type="ECO:0000256" key="3">
    <source>
        <dbReference type="ARBA" id="ARBA00022827"/>
    </source>
</evidence>
<comment type="caution">
    <text evidence="7">The sequence shown here is derived from an EMBL/GenBank/DDBJ whole genome shotgun (WGS) entry which is preliminary data.</text>
</comment>